<dbReference type="Gene3D" id="1.25.10.10">
    <property type="entry name" value="Leucine-rich Repeat Variant"/>
    <property type="match status" value="1"/>
</dbReference>
<dbReference type="SUPFAM" id="SSF46626">
    <property type="entry name" value="Cytochrome c"/>
    <property type="match status" value="1"/>
</dbReference>
<dbReference type="AlphaFoldDB" id="A0A517YJH0"/>
<dbReference type="SMART" id="SM00567">
    <property type="entry name" value="EZ_HEAT"/>
    <property type="match status" value="2"/>
</dbReference>
<dbReference type="InterPro" id="IPR036909">
    <property type="entry name" value="Cyt_c-like_dom_sf"/>
</dbReference>
<dbReference type="SUPFAM" id="SSF50952">
    <property type="entry name" value="Soluble quinoprotein glucose dehydrogenase"/>
    <property type="match status" value="1"/>
</dbReference>
<dbReference type="Pfam" id="PF23500">
    <property type="entry name" value="DUF7133"/>
    <property type="match status" value="1"/>
</dbReference>
<dbReference type="InterPro" id="IPR016024">
    <property type="entry name" value="ARM-type_fold"/>
</dbReference>
<dbReference type="SUPFAM" id="SSF48371">
    <property type="entry name" value="ARM repeat"/>
    <property type="match status" value="1"/>
</dbReference>
<reference evidence="6 7" key="1">
    <citation type="submission" date="2019-02" db="EMBL/GenBank/DDBJ databases">
        <title>Deep-cultivation of Planctomycetes and their phenomic and genomic characterization uncovers novel biology.</title>
        <authorList>
            <person name="Wiegand S."/>
            <person name="Jogler M."/>
            <person name="Boedeker C."/>
            <person name="Pinto D."/>
            <person name="Vollmers J."/>
            <person name="Rivas-Marin E."/>
            <person name="Kohn T."/>
            <person name="Peeters S.H."/>
            <person name="Heuer A."/>
            <person name="Rast P."/>
            <person name="Oberbeckmann S."/>
            <person name="Bunk B."/>
            <person name="Jeske O."/>
            <person name="Meyerdierks A."/>
            <person name="Storesund J.E."/>
            <person name="Kallscheuer N."/>
            <person name="Luecker S."/>
            <person name="Lage O.M."/>
            <person name="Pohl T."/>
            <person name="Merkel B.J."/>
            <person name="Hornburger P."/>
            <person name="Mueller R.-W."/>
            <person name="Bruemmer F."/>
            <person name="Labrenz M."/>
            <person name="Spormann A.M."/>
            <person name="Op den Camp H."/>
            <person name="Overmann J."/>
            <person name="Amann R."/>
            <person name="Jetten M.S.M."/>
            <person name="Mascher T."/>
            <person name="Medema M.H."/>
            <person name="Devos D.P."/>
            <person name="Kaster A.-K."/>
            <person name="Ovreas L."/>
            <person name="Rohde M."/>
            <person name="Galperin M.Y."/>
            <person name="Jogler C."/>
        </authorList>
    </citation>
    <scope>NUCLEOTIDE SEQUENCE [LARGE SCALE GENOMIC DNA]</scope>
    <source>
        <strain evidence="6 7">ETA_A8</strain>
    </source>
</reference>
<dbReference type="GO" id="GO:0020037">
    <property type="term" value="F:heme binding"/>
    <property type="evidence" value="ECO:0007669"/>
    <property type="project" value="InterPro"/>
</dbReference>
<dbReference type="Gene3D" id="2.120.10.30">
    <property type="entry name" value="TolB, C-terminal domain"/>
    <property type="match status" value="1"/>
</dbReference>
<organism evidence="6 7">
    <name type="scientific">Anatilimnocola aggregata</name>
    <dbReference type="NCBI Taxonomy" id="2528021"/>
    <lineage>
        <taxon>Bacteria</taxon>
        <taxon>Pseudomonadati</taxon>
        <taxon>Planctomycetota</taxon>
        <taxon>Planctomycetia</taxon>
        <taxon>Pirellulales</taxon>
        <taxon>Pirellulaceae</taxon>
        <taxon>Anatilimnocola</taxon>
    </lineage>
</organism>
<evidence type="ECO:0000313" key="7">
    <source>
        <dbReference type="Proteomes" id="UP000315017"/>
    </source>
</evidence>
<evidence type="ECO:0000256" key="2">
    <source>
        <dbReference type="ARBA" id="ARBA00022723"/>
    </source>
</evidence>
<keyword evidence="1 4" id="KW-0349">Heme</keyword>
<dbReference type="PANTHER" id="PTHR33546:SF1">
    <property type="entry name" value="LARGE, MULTIFUNCTIONAL SECRETED PROTEIN"/>
    <property type="match status" value="1"/>
</dbReference>
<dbReference type="NCBIfam" id="TIGR02604">
    <property type="entry name" value="Piru_Ver_Nterm"/>
    <property type="match status" value="1"/>
</dbReference>
<dbReference type="InterPro" id="IPR011041">
    <property type="entry name" value="Quinoprot_gluc/sorb_DH_b-prop"/>
</dbReference>
<dbReference type="RefSeq" id="WP_145095694.1">
    <property type="nucleotide sequence ID" value="NZ_CP036274.1"/>
</dbReference>
<protein>
    <submittedName>
        <fullName evidence="6">Cytochrome c</fullName>
    </submittedName>
</protein>
<name>A0A517YJH0_9BACT</name>
<keyword evidence="3 4" id="KW-0408">Iron</keyword>
<accession>A0A517YJH0</accession>
<gene>
    <name evidence="6" type="ORF">ETAA8_54920</name>
</gene>
<dbReference type="InterPro" id="IPR009056">
    <property type="entry name" value="Cyt_c-like_dom"/>
</dbReference>
<keyword evidence="2 4" id="KW-0479">Metal-binding</keyword>
<feature type="domain" description="Cytochrome c" evidence="5">
    <location>
        <begin position="878"/>
        <end position="1011"/>
    </location>
</feature>
<evidence type="ECO:0000259" key="5">
    <source>
        <dbReference type="PROSITE" id="PS51007"/>
    </source>
</evidence>
<keyword evidence="7" id="KW-1185">Reference proteome</keyword>
<dbReference type="InterPro" id="IPR013428">
    <property type="entry name" value="Membrane-bound_put_N"/>
</dbReference>
<dbReference type="Gene3D" id="1.10.760.10">
    <property type="entry name" value="Cytochrome c-like domain"/>
    <property type="match status" value="1"/>
</dbReference>
<evidence type="ECO:0000313" key="6">
    <source>
        <dbReference type="EMBL" id="QDU30364.1"/>
    </source>
</evidence>
<dbReference type="EMBL" id="CP036274">
    <property type="protein sequence ID" value="QDU30364.1"/>
    <property type="molecule type" value="Genomic_DNA"/>
</dbReference>
<dbReference type="InterPro" id="IPR013427">
    <property type="entry name" value="Haem-bd_dom_put"/>
</dbReference>
<dbReference type="GO" id="GO:0009055">
    <property type="term" value="F:electron transfer activity"/>
    <property type="evidence" value="ECO:0007669"/>
    <property type="project" value="InterPro"/>
</dbReference>
<dbReference type="Proteomes" id="UP000315017">
    <property type="component" value="Chromosome"/>
</dbReference>
<evidence type="ECO:0000256" key="1">
    <source>
        <dbReference type="ARBA" id="ARBA00022617"/>
    </source>
</evidence>
<dbReference type="NCBIfam" id="TIGR02603">
    <property type="entry name" value="CxxCH_TIGR02603"/>
    <property type="match status" value="1"/>
</dbReference>
<evidence type="ECO:0000256" key="4">
    <source>
        <dbReference type="PROSITE-ProRule" id="PRU00433"/>
    </source>
</evidence>
<dbReference type="KEGG" id="aagg:ETAA8_54920"/>
<proteinExistence type="predicted"/>
<dbReference type="PROSITE" id="PS51007">
    <property type="entry name" value="CYTC"/>
    <property type="match status" value="1"/>
</dbReference>
<sequence length="1011" mass="110662">MASDYTRRTPLVLLIGLVAILTQLATYKTDAQETKPQEQKPAAVPDSVDKDYSAELPRIEPLSPADALQSFDVAPGFRLEQVAAEPLLADPVAICFDEDCRMFVVEMRGYSENKDDKVSCIRLLEDTDSDGKFDKSSIFADKLNWPTAIHCWKGGVFVADAPDLLYLKDTTGDGVADERKVVLTGFGTSNVQGLVNTFQWSLDNRIVGATSSSGAELRKPEDKLSKPISLRGRDFSLNPETLEIKPLSGGAQHGATTDRWGNRFVCSNSDHIQHVVFADADLARNPLLAAPAVRRSIAVDGPQADVFRLSPIEPWRIVRTRLRANKIVPGIVEGGGRPAGYFTSATGVTLYNGDAWPAEFLGMAFVGDVGSNIVHRKTLKPNGVSFTAHRIDEKKEFIASRDTWFRPVQFANAPDGCLYVCDMYRETIEHPLSIPPILKKHLDLTSGRDRGRIYRVTTEQFTQRQLPKLSKATTGELVATLDHANGWHRETAARLLTERADAAAIKPLEKLAQAATRPEGQIRALYLLDTFGALTDELLLPALRAEHPRVREQAVRLSASIAAKSPALRQQLVRMTADADDRVRFQLAIALGNLASEERVPALLALLRQDIANADQRLAMSSSLADGAGLMLQQLAADESLSKRPEVKTLVQNLTMQMGRQQRAEDLPLLVKTLAKWSQEKSPLLPIAIQSLAAKQDSPLARQIAVATGGQADAWMQELIASAKQTALDTAATPANRIAAVKQLRLAKFATTQEVAEALLTPANAAELQATVITTLAAAESEEVATFLLSRFDQLTPELKSRALDALISRPAWALALLQAIETKQLAAADLDLTRLNLLAESSNEEVRRRALALAKVNRPSDRLQVVTEYKPVLEQTGDATRGKEVFKKNCAACHKLQGFGHEIGPNLAAMKNRGPEAILINVLDPNREVNPQYLNYLVLTTEGRSLSGMLTAETATSVTLRKQENATDTVLRVDIEQLKSTGQSLMPVGLEKQIDRAAMTDLIEYLKTLE</sequence>
<dbReference type="OrthoDB" id="230287at2"/>
<dbReference type="Pfam" id="PF13646">
    <property type="entry name" value="HEAT_2"/>
    <property type="match status" value="1"/>
</dbReference>
<dbReference type="InterPro" id="IPR011042">
    <property type="entry name" value="6-blade_b-propeller_TolB-like"/>
</dbReference>
<dbReference type="InterPro" id="IPR055557">
    <property type="entry name" value="DUF7133"/>
</dbReference>
<dbReference type="GO" id="GO:0046872">
    <property type="term" value="F:metal ion binding"/>
    <property type="evidence" value="ECO:0007669"/>
    <property type="project" value="UniProtKB-KW"/>
</dbReference>
<dbReference type="InterPro" id="IPR004155">
    <property type="entry name" value="PBS_lyase_HEAT"/>
</dbReference>
<dbReference type="PANTHER" id="PTHR33546">
    <property type="entry name" value="LARGE, MULTIFUNCTIONAL SECRETED PROTEIN-RELATED"/>
    <property type="match status" value="1"/>
</dbReference>
<dbReference type="InterPro" id="IPR011989">
    <property type="entry name" value="ARM-like"/>
</dbReference>
<dbReference type="Pfam" id="PF00034">
    <property type="entry name" value="Cytochrom_C"/>
    <property type="match status" value="1"/>
</dbReference>
<evidence type="ECO:0000256" key="3">
    <source>
        <dbReference type="ARBA" id="ARBA00023004"/>
    </source>
</evidence>